<feature type="domain" description="DUF5753" evidence="1">
    <location>
        <begin position="9"/>
        <end position="153"/>
    </location>
</feature>
<gene>
    <name evidence="2" type="ORF">C5746_39990</name>
</gene>
<dbReference type="Pfam" id="PF19054">
    <property type="entry name" value="DUF5753"/>
    <property type="match status" value="1"/>
</dbReference>
<dbReference type="KEGG" id="sata:C5746_39990"/>
<dbReference type="InterPro" id="IPR043917">
    <property type="entry name" value="DUF5753"/>
</dbReference>
<organism evidence="2 3">
    <name type="scientific">Streptomyces atratus</name>
    <dbReference type="NCBI Taxonomy" id="1893"/>
    <lineage>
        <taxon>Bacteria</taxon>
        <taxon>Bacillati</taxon>
        <taxon>Actinomycetota</taxon>
        <taxon>Actinomycetes</taxon>
        <taxon>Kitasatosporales</taxon>
        <taxon>Streptomycetaceae</taxon>
        <taxon>Streptomyces</taxon>
    </lineage>
</organism>
<dbReference type="AlphaFoldDB" id="A0A2Z5JS89"/>
<reference evidence="2 3" key="1">
    <citation type="journal article" date="2018" name="Front. Microbiol.">
        <title>Genome Sequencing of Streptomyces atratus SCSIOZH16 and Activation Production of Nocardamine via Metabolic Engineering.</title>
        <authorList>
            <person name="Li Y."/>
            <person name="Zhang C."/>
            <person name="Liu C."/>
            <person name="Ju J."/>
            <person name="Ma J."/>
        </authorList>
    </citation>
    <scope>NUCLEOTIDE SEQUENCE [LARGE SCALE GENOMIC DNA]</scope>
    <source>
        <strain evidence="2 3">SCSIO_ZH16</strain>
    </source>
</reference>
<name>A0A2Z5JS89_STRAR</name>
<evidence type="ECO:0000259" key="1">
    <source>
        <dbReference type="Pfam" id="PF19054"/>
    </source>
</evidence>
<protein>
    <submittedName>
        <fullName evidence="2">DNA-binding protein</fullName>
    </submittedName>
</protein>
<dbReference type="EMBL" id="CP027306">
    <property type="protein sequence ID" value="AXE83296.1"/>
    <property type="molecule type" value="Genomic_DNA"/>
</dbReference>
<evidence type="ECO:0000313" key="2">
    <source>
        <dbReference type="EMBL" id="AXE83296.1"/>
    </source>
</evidence>
<sequence>MSVRALRVRYATALLSAISTFQGTPNDAADAATARLDCSRGIYEGNHRFVLLAEEAVLRYRIGDHEVMAGQLGKLLELMSLPSVAFGIIPQTAQRAIWPLETFMVFDADRVLVETLSAEIAITRPSEIAVYAKAFGELQQLAVFGAPARTLISTAIEALG</sequence>
<dbReference type="Proteomes" id="UP000252698">
    <property type="component" value="Chromosome"/>
</dbReference>
<keyword evidence="2" id="KW-0238">DNA-binding</keyword>
<dbReference type="GO" id="GO:0003677">
    <property type="term" value="F:DNA binding"/>
    <property type="evidence" value="ECO:0007669"/>
    <property type="project" value="UniProtKB-KW"/>
</dbReference>
<accession>A0A2Z5JS89</accession>
<evidence type="ECO:0000313" key="3">
    <source>
        <dbReference type="Proteomes" id="UP000252698"/>
    </source>
</evidence>
<proteinExistence type="predicted"/>